<dbReference type="GO" id="GO:0015344">
    <property type="term" value="F:siderophore uptake transmembrane transporter activity"/>
    <property type="evidence" value="ECO:0007669"/>
    <property type="project" value="TreeGrafter"/>
</dbReference>
<keyword evidence="21" id="KW-1185">Reference proteome</keyword>
<dbReference type="InterPro" id="IPR039426">
    <property type="entry name" value="TonB-dep_rcpt-like"/>
</dbReference>
<keyword evidence="4 14" id="KW-1134">Transmembrane beta strand</keyword>
<dbReference type="InterPro" id="IPR012910">
    <property type="entry name" value="Plug_dom"/>
</dbReference>
<dbReference type="SUPFAM" id="SSF56935">
    <property type="entry name" value="Porins"/>
    <property type="match status" value="1"/>
</dbReference>
<dbReference type="Gene3D" id="2.170.130.10">
    <property type="entry name" value="TonB-dependent receptor, plug domain"/>
    <property type="match status" value="1"/>
</dbReference>
<evidence type="ECO:0000259" key="19">
    <source>
        <dbReference type="Pfam" id="PF07715"/>
    </source>
</evidence>
<evidence type="ECO:0000256" key="14">
    <source>
        <dbReference type="PROSITE-ProRule" id="PRU01360"/>
    </source>
</evidence>
<evidence type="ECO:0000256" key="10">
    <source>
        <dbReference type="ARBA" id="ARBA00023077"/>
    </source>
</evidence>
<reference evidence="20 21" key="1">
    <citation type="submission" date="2017-10" db="EMBL/GenBank/DDBJ databases">
        <title>Massilia psychrophilum sp. nov., a novel purple-pigmented bacterium isolated from Tianshan glacier, Xinjiang Municipality, China.</title>
        <authorList>
            <person name="Wang H."/>
        </authorList>
    </citation>
    <scope>NUCLEOTIDE SEQUENCE [LARGE SCALE GENOMIC DNA]</scope>
    <source>
        <strain evidence="20 21">JCM 30074</strain>
    </source>
</reference>
<dbReference type="NCBIfam" id="TIGR01783">
    <property type="entry name" value="TonB-siderophor"/>
    <property type="match status" value="1"/>
</dbReference>
<keyword evidence="8" id="KW-0408">Iron</keyword>
<evidence type="ECO:0000256" key="15">
    <source>
        <dbReference type="PROSITE-ProRule" id="PRU10144"/>
    </source>
</evidence>
<keyword evidence="5" id="KW-0410">Iron transport</keyword>
<dbReference type="AlphaFoldDB" id="A0A2G8TDV6"/>
<keyword evidence="11 14" id="KW-0472">Membrane</keyword>
<name>A0A2G8TDV6_9BURK</name>
<dbReference type="Gene3D" id="2.40.170.20">
    <property type="entry name" value="TonB-dependent receptor, beta-barrel domain"/>
    <property type="match status" value="1"/>
</dbReference>
<keyword evidence="12 20" id="KW-0675">Receptor</keyword>
<keyword evidence="10 16" id="KW-0798">TonB box</keyword>
<dbReference type="GO" id="GO:0038023">
    <property type="term" value="F:signaling receptor activity"/>
    <property type="evidence" value="ECO:0007669"/>
    <property type="project" value="InterPro"/>
</dbReference>
<feature type="chain" id="PRO_5013795709" evidence="17">
    <location>
        <begin position="26"/>
        <end position="711"/>
    </location>
</feature>
<evidence type="ECO:0000256" key="5">
    <source>
        <dbReference type="ARBA" id="ARBA00022496"/>
    </source>
</evidence>
<protein>
    <submittedName>
        <fullName evidence="20">TonB-dependent siderophore receptor</fullName>
    </submittedName>
</protein>
<feature type="short sequence motif" description="TonB C-terminal box" evidence="15">
    <location>
        <begin position="694"/>
        <end position="711"/>
    </location>
</feature>
<evidence type="ECO:0000256" key="8">
    <source>
        <dbReference type="ARBA" id="ARBA00023004"/>
    </source>
</evidence>
<evidence type="ECO:0000259" key="18">
    <source>
        <dbReference type="Pfam" id="PF00593"/>
    </source>
</evidence>
<dbReference type="RefSeq" id="WP_099789147.1">
    <property type="nucleotide sequence ID" value="NZ_JBHLYV010000098.1"/>
</dbReference>
<dbReference type="Pfam" id="PF00593">
    <property type="entry name" value="TonB_dep_Rec_b-barrel"/>
    <property type="match status" value="1"/>
</dbReference>
<dbReference type="PROSITE" id="PS52016">
    <property type="entry name" value="TONB_DEPENDENT_REC_3"/>
    <property type="match status" value="1"/>
</dbReference>
<evidence type="ECO:0000256" key="4">
    <source>
        <dbReference type="ARBA" id="ARBA00022452"/>
    </source>
</evidence>
<evidence type="ECO:0000256" key="16">
    <source>
        <dbReference type="RuleBase" id="RU003357"/>
    </source>
</evidence>
<dbReference type="Pfam" id="PF07715">
    <property type="entry name" value="Plug"/>
    <property type="match status" value="1"/>
</dbReference>
<feature type="domain" description="TonB-dependent receptor plug" evidence="19">
    <location>
        <begin position="58"/>
        <end position="157"/>
    </location>
</feature>
<evidence type="ECO:0000256" key="7">
    <source>
        <dbReference type="ARBA" id="ARBA00022729"/>
    </source>
</evidence>
<feature type="signal peptide" evidence="17">
    <location>
        <begin position="1"/>
        <end position="25"/>
    </location>
</feature>
<evidence type="ECO:0000256" key="17">
    <source>
        <dbReference type="SAM" id="SignalP"/>
    </source>
</evidence>
<dbReference type="GO" id="GO:0009279">
    <property type="term" value="C:cell outer membrane"/>
    <property type="evidence" value="ECO:0007669"/>
    <property type="project" value="UniProtKB-SubCell"/>
</dbReference>
<dbReference type="InterPro" id="IPR010917">
    <property type="entry name" value="TonB_rcpt_CS"/>
</dbReference>
<comment type="caution">
    <text evidence="20">The sequence shown here is derived from an EMBL/GenBank/DDBJ whole genome shotgun (WGS) entry which is preliminary data.</text>
</comment>
<evidence type="ECO:0000256" key="12">
    <source>
        <dbReference type="ARBA" id="ARBA00023170"/>
    </source>
</evidence>
<sequence length="711" mass="77339">MSQPHLKYSVLALAVMQAVAGSASAQTTVQPMQEVVISGSKPVAAARAAIGGFADAPLLETPATISVIGREQMQDLGIHNSTEAMKLDASVGDSYNAVGYAEQFSIRGFTLDNASSYRKDGIAIPGDTQIPLENKERIEVLKGLAGLQAGVAAPGGIINYVTKRPTTTDLRSVTLAARERGTVYGSVDLGGRFADQRFGYRINAAAESLRSYIKNADGERKFVSAAFDWQISPDALLQFDVDYQHKSQMTAPGYQLIRNTTLPTGVSASMLLNDQPWAKPVDTRSSNASLRFEYRINDAWNATVSMNKHWFKRDDYTAFPYGCSNEGDGFYPGYCSNGDYDVYDYQSVGESKSPFGAQALVQGKFATGAVRHQLTAGMSLFTRSDKWGDYVYDYAGSSNIYQNVAVPPAPGNPSTGPVFERRRENERALFVQDIAALTPQLKLHAGLRYVQVKRDEYIPDKGEYAHRDDNFVLPNLALVYSPTQDWNLYAAMTHGLEHGGIAPMQTTFENTALAPSRSKQFEVGVKGALNNSVTLSAALFQVRKGLEYTDASNTFVRSGEQTHRGFEVSAQGKAAGTVQYGLSLLALRTEQDGTGRADIDGKRVTNVPSFKSSAWLEYSVAQVAGLKVNAAWQYAGRKAFDVENSVSVPGYHVVDFGAAYSTRVAGVPTTLRAGVNNVFDKFYWRDVTPALGGYLLPGAPRTVRVSAQFDF</sequence>
<dbReference type="InterPro" id="IPR010105">
    <property type="entry name" value="TonB_sidphr_rcpt"/>
</dbReference>
<dbReference type="PANTHER" id="PTHR32552:SF83">
    <property type="entry name" value="BLR3904 PROTEIN"/>
    <property type="match status" value="1"/>
</dbReference>
<dbReference type="PROSITE" id="PS01156">
    <property type="entry name" value="TONB_DEPENDENT_REC_2"/>
    <property type="match status" value="1"/>
</dbReference>
<dbReference type="InterPro" id="IPR036942">
    <property type="entry name" value="Beta-barrel_TonB_sf"/>
</dbReference>
<keyword evidence="3 14" id="KW-0813">Transport</keyword>
<dbReference type="EMBL" id="PDOC01000008">
    <property type="protein sequence ID" value="PIL44241.1"/>
    <property type="molecule type" value="Genomic_DNA"/>
</dbReference>
<dbReference type="InterPro" id="IPR000531">
    <property type="entry name" value="Beta-barrel_TonB"/>
</dbReference>
<dbReference type="InterPro" id="IPR037066">
    <property type="entry name" value="Plug_dom_sf"/>
</dbReference>
<keyword evidence="6 14" id="KW-0812">Transmembrane</keyword>
<keyword evidence="13 14" id="KW-0998">Cell outer membrane</keyword>
<proteinExistence type="inferred from homology"/>
<evidence type="ECO:0000256" key="13">
    <source>
        <dbReference type="ARBA" id="ARBA00023237"/>
    </source>
</evidence>
<dbReference type="CDD" id="cd01347">
    <property type="entry name" value="ligand_gated_channel"/>
    <property type="match status" value="1"/>
</dbReference>
<comment type="similarity">
    <text evidence="2 14 16">Belongs to the TonB-dependent receptor family.</text>
</comment>
<dbReference type="Proteomes" id="UP000230390">
    <property type="component" value="Unassembled WGS sequence"/>
</dbReference>
<evidence type="ECO:0000256" key="9">
    <source>
        <dbReference type="ARBA" id="ARBA00023065"/>
    </source>
</evidence>
<evidence type="ECO:0000256" key="2">
    <source>
        <dbReference type="ARBA" id="ARBA00009810"/>
    </source>
</evidence>
<evidence type="ECO:0000256" key="6">
    <source>
        <dbReference type="ARBA" id="ARBA00022692"/>
    </source>
</evidence>
<evidence type="ECO:0000256" key="1">
    <source>
        <dbReference type="ARBA" id="ARBA00004571"/>
    </source>
</evidence>
<gene>
    <name evidence="20" type="ORF">CR105_14280</name>
</gene>
<dbReference type="GO" id="GO:0015891">
    <property type="term" value="P:siderophore transport"/>
    <property type="evidence" value="ECO:0007669"/>
    <property type="project" value="InterPro"/>
</dbReference>
<feature type="domain" description="TonB-dependent receptor-like beta-barrel" evidence="18">
    <location>
        <begin position="228"/>
        <end position="678"/>
    </location>
</feature>
<evidence type="ECO:0000256" key="11">
    <source>
        <dbReference type="ARBA" id="ARBA00023136"/>
    </source>
</evidence>
<keyword evidence="9" id="KW-0406">Ion transport</keyword>
<dbReference type="OrthoDB" id="8732650at2"/>
<evidence type="ECO:0000313" key="21">
    <source>
        <dbReference type="Proteomes" id="UP000230390"/>
    </source>
</evidence>
<evidence type="ECO:0000313" key="20">
    <source>
        <dbReference type="EMBL" id="PIL44241.1"/>
    </source>
</evidence>
<dbReference type="PANTHER" id="PTHR32552">
    <property type="entry name" value="FERRICHROME IRON RECEPTOR-RELATED"/>
    <property type="match status" value="1"/>
</dbReference>
<accession>A0A2G8TDV6</accession>
<keyword evidence="7 17" id="KW-0732">Signal</keyword>
<organism evidence="20 21">
    <name type="scientific">Massilia eurypsychrophila</name>
    <dbReference type="NCBI Taxonomy" id="1485217"/>
    <lineage>
        <taxon>Bacteria</taxon>
        <taxon>Pseudomonadati</taxon>
        <taxon>Pseudomonadota</taxon>
        <taxon>Betaproteobacteria</taxon>
        <taxon>Burkholderiales</taxon>
        <taxon>Oxalobacteraceae</taxon>
        <taxon>Telluria group</taxon>
        <taxon>Massilia</taxon>
    </lineage>
</organism>
<comment type="subcellular location">
    <subcellularLocation>
        <location evidence="1 14">Cell outer membrane</location>
        <topology evidence="1 14">Multi-pass membrane protein</topology>
    </subcellularLocation>
</comment>
<evidence type="ECO:0000256" key="3">
    <source>
        <dbReference type="ARBA" id="ARBA00022448"/>
    </source>
</evidence>